<dbReference type="Proteomes" id="UP001166191">
    <property type="component" value="Unassembled WGS sequence"/>
</dbReference>
<accession>A0ABS6ADJ1</accession>
<keyword evidence="1" id="KW-1133">Transmembrane helix</keyword>
<keyword evidence="3" id="KW-1185">Reference proteome</keyword>
<proteinExistence type="predicted"/>
<organism evidence="2 3">
    <name type="scientific">Paracoccus marinaquae</name>
    <dbReference type="NCBI Taxonomy" id="2841926"/>
    <lineage>
        <taxon>Bacteria</taxon>
        <taxon>Pseudomonadati</taxon>
        <taxon>Pseudomonadota</taxon>
        <taxon>Alphaproteobacteria</taxon>
        <taxon>Rhodobacterales</taxon>
        <taxon>Paracoccaceae</taxon>
        <taxon>Paracoccus</taxon>
    </lineage>
</organism>
<protein>
    <submittedName>
        <fullName evidence="2">Uncharacterized protein</fullName>
    </submittedName>
</protein>
<name>A0ABS6ADJ1_9RHOB</name>
<evidence type="ECO:0000313" key="2">
    <source>
        <dbReference type="EMBL" id="MBU3028667.1"/>
    </source>
</evidence>
<comment type="caution">
    <text evidence="2">The sequence shown here is derived from an EMBL/GenBank/DDBJ whole genome shotgun (WGS) entry which is preliminary data.</text>
</comment>
<gene>
    <name evidence="2" type="ORF">KNW02_00875</name>
</gene>
<feature type="transmembrane region" description="Helical" evidence="1">
    <location>
        <begin position="115"/>
        <end position="134"/>
    </location>
</feature>
<keyword evidence="1" id="KW-0472">Membrane</keyword>
<reference evidence="2" key="1">
    <citation type="submission" date="2021-06" db="EMBL/GenBank/DDBJ databases">
        <title>Paracoccus bacterium XHP0099 sp. nov., isolated from the surface waters of the Yellow Sea.</title>
        <authorList>
            <person name="Xue H."/>
            <person name="Zhang D."/>
        </authorList>
    </citation>
    <scope>NUCLEOTIDE SEQUENCE</scope>
    <source>
        <strain evidence="2">XHP0099</strain>
    </source>
</reference>
<evidence type="ECO:0000313" key="3">
    <source>
        <dbReference type="Proteomes" id="UP001166191"/>
    </source>
</evidence>
<feature type="transmembrane region" description="Helical" evidence="1">
    <location>
        <begin position="85"/>
        <end position="103"/>
    </location>
</feature>
<evidence type="ECO:0000256" key="1">
    <source>
        <dbReference type="SAM" id="Phobius"/>
    </source>
</evidence>
<dbReference type="RefSeq" id="WP_216031357.1">
    <property type="nucleotide sequence ID" value="NZ_JAHKNG010000001.1"/>
</dbReference>
<sequence length="135" mass="14430">MIAAFFYCVCAFLVLTIAWKYATGPAPLDYHARILDKAGVSVPRAVSGLLLAQYRTLAATILAFALAVIAIAIFGVTAGRVWARIAAPVCILVFSLPLAQIGRKAERVTGVRTPWRLGAVTSGIAILAFLLSWLE</sequence>
<feature type="transmembrane region" description="Helical" evidence="1">
    <location>
        <begin position="57"/>
        <end position="78"/>
    </location>
</feature>
<keyword evidence="1" id="KW-0812">Transmembrane</keyword>
<dbReference type="EMBL" id="JAHKNG010000001">
    <property type="protein sequence ID" value="MBU3028667.1"/>
    <property type="molecule type" value="Genomic_DNA"/>
</dbReference>